<comment type="caution">
    <text evidence="2">The sequence shown here is derived from an EMBL/GenBank/DDBJ whole genome shotgun (WGS) entry which is preliminary data.</text>
</comment>
<sequence length="145" mass="16256">MEQRMNMQQVLPDVYKKMMELEMAIGAAGIDKTILELVKIRASQMNGCAFCLNMHTQDARKLGETEQRIYVLPAWREAPFFNDGERAALALAEAVTRLDGHGVPDDVYDEATRQFGREGTAKLIMALVAINGWNRIAVSTRLMPV</sequence>
<dbReference type="Gene3D" id="1.20.1290.10">
    <property type="entry name" value="AhpD-like"/>
    <property type="match status" value="1"/>
</dbReference>
<organism evidence="2 3">
    <name type="scientific">Saccharibacillus endophyticus</name>
    <dbReference type="NCBI Taxonomy" id="2060666"/>
    <lineage>
        <taxon>Bacteria</taxon>
        <taxon>Bacillati</taxon>
        <taxon>Bacillota</taxon>
        <taxon>Bacilli</taxon>
        <taxon>Bacillales</taxon>
        <taxon>Paenibacillaceae</taxon>
        <taxon>Saccharibacillus</taxon>
    </lineage>
</organism>
<name>A0ABQ1ZTH6_9BACL</name>
<protein>
    <submittedName>
        <fullName evidence="2">Alkyl hydroperoxide reductase AhpD</fullName>
    </submittedName>
</protein>
<evidence type="ECO:0000313" key="2">
    <source>
        <dbReference type="EMBL" id="GGH75333.1"/>
    </source>
</evidence>
<accession>A0ABQ1ZTH6</accession>
<gene>
    <name evidence="2" type="ORF">GCM10007362_16280</name>
</gene>
<dbReference type="InterPro" id="IPR029032">
    <property type="entry name" value="AhpD-like"/>
</dbReference>
<evidence type="ECO:0000313" key="3">
    <source>
        <dbReference type="Proteomes" id="UP000605427"/>
    </source>
</evidence>
<dbReference type="InterPro" id="IPR004675">
    <property type="entry name" value="AhpD_core"/>
</dbReference>
<dbReference type="PANTHER" id="PTHR34846:SF10">
    <property type="entry name" value="CYTOPLASMIC PROTEIN"/>
    <property type="match status" value="1"/>
</dbReference>
<dbReference type="RefSeq" id="WP_172242046.1">
    <property type="nucleotide sequence ID" value="NZ_BMDD01000002.1"/>
</dbReference>
<proteinExistence type="predicted"/>
<keyword evidence="3" id="KW-1185">Reference proteome</keyword>
<dbReference type="EMBL" id="BMDD01000002">
    <property type="protein sequence ID" value="GGH75333.1"/>
    <property type="molecule type" value="Genomic_DNA"/>
</dbReference>
<reference evidence="3" key="1">
    <citation type="journal article" date="2019" name="Int. J. Syst. Evol. Microbiol.">
        <title>The Global Catalogue of Microorganisms (GCM) 10K type strain sequencing project: providing services to taxonomists for standard genome sequencing and annotation.</title>
        <authorList>
            <consortium name="The Broad Institute Genomics Platform"/>
            <consortium name="The Broad Institute Genome Sequencing Center for Infectious Disease"/>
            <person name="Wu L."/>
            <person name="Ma J."/>
        </authorList>
    </citation>
    <scope>NUCLEOTIDE SEQUENCE [LARGE SCALE GENOMIC DNA]</scope>
    <source>
        <strain evidence="3">CCM 8702</strain>
    </source>
</reference>
<dbReference type="Pfam" id="PF02627">
    <property type="entry name" value="CMD"/>
    <property type="match status" value="1"/>
</dbReference>
<dbReference type="PANTHER" id="PTHR34846">
    <property type="entry name" value="4-CARBOXYMUCONOLACTONE DECARBOXYLASE FAMILY PROTEIN (AFU_ORTHOLOGUE AFUA_6G11590)"/>
    <property type="match status" value="1"/>
</dbReference>
<evidence type="ECO:0000259" key="1">
    <source>
        <dbReference type="Pfam" id="PF02627"/>
    </source>
</evidence>
<dbReference type="InterPro" id="IPR003779">
    <property type="entry name" value="CMD-like"/>
</dbReference>
<dbReference type="SUPFAM" id="SSF69118">
    <property type="entry name" value="AhpD-like"/>
    <property type="match status" value="1"/>
</dbReference>
<feature type="domain" description="Carboxymuconolactone decarboxylase-like" evidence="1">
    <location>
        <begin position="12"/>
        <end position="94"/>
    </location>
</feature>
<dbReference type="Proteomes" id="UP000605427">
    <property type="component" value="Unassembled WGS sequence"/>
</dbReference>
<dbReference type="NCBIfam" id="TIGR00778">
    <property type="entry name" value="ahpD_dom"/>
    <property type="match status" value="1"/>
</dbReference>